<accession>A0A2M6IU48</accession>
<keyword evidence="4" id="KW-0479">Metal-binding</keyword>
<dbReference type="GO" id="GO:0016779">
    <property type="term" value="F:nucleotidyltransferase activity"/>
    <property type="evidence" value="ECO:0007669"/>
    <property type="project" value="UniProtKB-KW"/>
</dbReference>
<dbReference type="InterPro" id="IPR043519">
    <property type="entry name" value="NT_sf"/>
</dbReference>
<protein>
    <recommendedName>
        <fullName evidence="8">Polymerase beta nucleotidyltransferase domain-containing protein</fullName>
    </recommendedName>
</protein>
<dbReference type="Proteomes" id="UP000231056">
    <property type="component" value="Unassembled WGS sequence"/>
</dbReference>
<keyword evidence="6" id="KW-0067">ATP-binding</keyword>
<evidence type="ECO:0000256" key="1">
    <source>
        <dbReference type="ARBA" id="ARBA00001946"/>
    </source>
</evidence>
<proteinExistence type="predicted"/>
<dbReference type="GO" id="GO:0046872">
    <property type="term" value="F:metal ion binding"/>
    <property type="evidence" value="ECO:0007669"/>
    <property type="project" value="UniProtKB-KW"/>
</dbReference>
<dbReference type="PANTHER" id="PTHR33571:SF14">
    <property type="entry name" value="PROTEIN ADENYLYLTRANSFERASE MJ0435-RELATED"/>
    <property type="match status" value="1"/>
</dbReference>
<dbReference type="CDD" id="cd05403">
    <property type="entry name" value="NT_KNTase_like"/>
    <property type="match status" value="1"/>
</dbReference>
<dbReference type="InterPro" id="IPR041633">
    <property type="entry name" value="Polbeta"/>
</dbReference>
<evidence type="ECO:0000256" key="6">
    <source>
        <dbReference type="ARBA" id="ARBA00022840"/>
    </source>
</evidence>
<gene>
    <name evidence="9" type="ORF">COV58_02760</name>
</gene>
<dbReference type="SUPFAM" id="SSF81301">
    <property type="entry name" value="Nucleotidyltransferase"/>
    <property type="match status" value="1"/>
</dbReference>
<keyword evidence="3" id="KW-0548">Nucleotidyltransferase</keyword>
<dbReference type="Pfam" id="PF18765">
    <property type="entry name" value="Polbeta"/>
    <property type="match status" value="1"/>
</dbReference>
<dbReference type="GO" id="GO:0005524">
    <property type="term" value="F:ATP binding"/>
    <property type="evidence" value="ECO:0007669"/>
    <property type="project" value="UniProtKB-KW"/>
</dbReference>
<reference evidence="9 10" key="1">
    <citation type="submission" date="2017-09" db="EMBL/GenBank/DDBJ databases">
        <title>Depth-based differentiation of microbial function through sediment-hosted aquifers and enrichment of novel symbionts in the deep terrestrial subsurface.</title>
        <authorList>
            <person name="Probst A.J."/>
            <person name="Ladd B."/>
            <person name="Jarett J.K."/>
            <person name="Geller-Mcgrath D.E."/>
            <person name="Sieber C.M."/>
            <person name="Emerson J.B."/>
            <person name="Anantharaman K."/>
            <person name="Thomas B.C."/>
            <person name="Malmstrom R."/>
            <person name="Stieglmeier M."/>
            <person name="Klingl A."/>
            <person name="Woyke T."/>
            <person name="Ryan C.M."/>
            <person name="Banfield J.F."/>
        </authorList>
    </citation>
    <scope>NUCLEOTIDE SEQUENCE [LARGE SCALE GENOMIC DNA]</scope>
    <source>
        <strain evidence="9">CG11_big_fil_rev_8_21_14_0_20_36_8</strain>
    </source>
</reference>
<evidence type="ECO:0000256" key="7">
    <source>
        <dbReference type="ARBA" id="ARBA00022842"/>
    </source>
</evidence>
<dbReference type="Gene3D" id="3.30.460.10">
    <property type="entry name" value="Beta Polymerase, domain 2"/>
    <property type="match status" value="1"/>
</dbReference>
<evidence type="ECO:0000313" key="10">
    <source>
        <dbReference type="Proteomes" id="UP000231056"/>
    </source>
</evidence>
<evidence type="ECO:0000256" key="3">
    <source>
        <dbReference type="ARBA" id="ARBA00022695"/>
    </source>
</evidence>
<evidence type="ECO:0000313" key="9">
    <source>
        <dbReference type="EMBL" id="PIQ73402.1"/>
    </source>
</evidence>
<keyword evidence="5" id="KW-0547">Nucleotide-binding</keyword>
<evidence type="ECO:0000256" key="4">
    <source>
        <dbReference type="ARBA" id="ARBA00022723"/>
    </source>
</evidence>
<keyword evidence="2" id="KW-0808">Transferase</keyword>
<sequence length="95" mass="11123">MNINSIQQKTTSIFNEYEVIYAGLFGSCARNQDNRESDIDIMVKLGKPMGMFLYMRFVNDLESALQRKVDIMTENSMNKHVKPYVMKDIKTIYEK</sequence>
<dbReference type="InterPro" id="IPR052038">
    <property type="entry name" value="Type-VII_TA_antitoxin"/>
</dbReference>
<evidence type="ECO:0000259" key="8">
    <source>
        <dbReference type="Pfam" id="PF18765"/>
    </source>
</evidence>
<keyword evidence="7" id="KW-0460">Magnesium</keyword>
<comment type="cofactor">
    <cofactor evidence="1">
        <name>Mg(2+)</name>
        <dbReference type="ChEBI" id="CHEBI:18420"/>
    </cofactor>
</comment>
<dbReference type="PANTHER" id="PTHR33571">
    <property type="entry name" value="SSL8005 PROTEIN"/>
    <property type="match status" value="1"/>
</dbReference>
<evidence type="ECO:0000256" key="2">
    <source>
        <dbReference type="ARBA" id="ARBA00022679"/>
    </source>
</evidence>
<name>A0A2M6IU48_9BACT</name>
<dbReference type="AlphaFoldDB" id="A0A2M6IU48"/>
<organism evidence="9 10">
    <name type="scientific">Candidatus Roizmanbacteria bacterium CG11_big_fil_rev_8_21_14_0_20_36_8</name>
    <dbReference type="NCBI Taxonomy" id="1974856"/>
    <lineage>
        <taxon>Bacteria</taxon>
        <taxon>Candidatus Roizmaniibacteriota</taxon>
    </lineage>
</organism>
<dbReference type="EMBL" id="PCVM01000062">
    <property type="protein sequence ID" value="PIQ73402.1"/>
    <property type="molecule type" value="Genomic_DNA"/>
</dbReference>
<comment type="caution">
    <text evidence="9">The sequence shown here is derived from an EMBL/GenBank/DDBJ whole genome shotgun (WGS) entry which is preliminary data.</text>
</comment>
<feature type="domain" description="Polymerase beta nucleotidyltransferase" evidence="8">
    <location>
        <begin position="8"/>
        <end position="95"/>
    </location>
</feature>
<evidence type="ECO:0000256" key="5">
    <source>
        <dbReference type="ARBA" id="ARBA00022741"/>
    </source>
</evidence>